<sequence>MNLAQFETRTGLWPHMQFTDVEYEVCSRGVEIYAIDVSRQTKSKLFICRVANEQQAASLTAQFKEGLPKIKLKKRKNAMKRARIACEKSPVTSANYQDRAGQQHPSVSRV</sequence>
<accession>A0A506QPJ7</accession>
<keyword evidence="2" id="KW-1185">Reference proteome</keyword>
<dbReference type="Proteomes" id="UP000317747">
    <property type="component" value="Unassembled WGS sequence"/>
</dbReference>
<reference evidence="1 2" key="1">
    <citation type="submission" date="2019-06" db="EMBL/GenBank/DDBJ databases">
        <title>Taxogenomics and systematics of the genus Pantoea.</title>
        <authorList>
            <person name="Tambong J.T."/>
        </authorList>
    </citation>
    <scope>NUCLEOTIDE SEQUENCE [LARGE SCALE GENOMIC DNA]</scope>
    <source>
        <strain evidence="1 2">LMG 24200</strain>
    </source>
</reference>
<dbReference type="RefSeq" id="WP_128084293.1">
    <property type="nucleotide sequence ID" value="NZ_CP071406.1"/>
</dbReference>
<proteinExistence type="predicted"/>
<gene>
    <name evidence="1" type="ORF">FJW01_04080</name>
</gene>
<comment type="caution">
    <text evidence="1">The sequence shown here is derived from an EMBL/GenBank/DDBJ whole genome shotgun (WGS) entry which is preliminary data.</text>
</comment>
<name>A0A506QPJ7_9GAMM</name>
<organism evidence="1 2">
    <name type="scientific">Pantoea deleyi</name>
    <dbReference type="NCBI Taxonomy" id="470932"/>
    <lineage>
        <taxon>Bacteria</taxon>
        <taxon>Pseudomonadati</taxon>
        <taxon>Pseudomonadota</taxon>
        <taxon>Gammaproteobacteria</taxon>
        <taxon>Enterobacterales</taxon>
        <taxon>Erwiniaceae</taxon>
        <taxon>Pantoea</taxon>
    </lineage>
</organism>
<dbReference type="EMBL" id="VHJA01000033">
    <property type="protein sequence ID" value="TPV47456.1"/>
    <property type="molecule type" value="Genomic_DNA"/>
</dbReference>
<evidence type="ECO:0000313" key="1">
    <source>
        <dbReference type="EMBL" id="TPV47456.1"/>
    </source>
</evidence>
<evidence type="ECO:0000313" key="2">
    <source>
        <dbReference type="Proteomes" id="UP000317747"/>
    </source>
</evidence>
<dbReference type="AlphaFoldDB" id="A0A506QPJ7"/>
<dbReference type="OrthoDB" id="6539464at2"/>
<protein>
    <submittedName>
        <fullName evidence="1">Uncharacterized protein</fullName>
    </submittedName>
</protein>